<name>D5BJH6_ZUNPS</name>
<keyword evidence="1" id="KW-0812">Transmembrane</keyword>
<dbReference type="EMBL" id="CP001650">
    <property type="protein sequence ID" value="ADF51642.1"/>
    <property type="molecule type" value="Genomic_DNA"/>
</dbReference>
<accession>D5BJH6</accession>
<evidence type="ECO:0000313" key="3">
    <source>
        <dbReference type="Proteomes" id="UP000001654"/>
    </source>
</evidence>
<proteinExistence type="predicted"/>
<evidence type="ECO:0000313" key="2">
    <source>
        <dbReference type="EMBL" id="ADF51642.1"/>
    </source>
</evidence>
<feature type="transmembrane region" description="Helical" evidence="1">
    <location>
        <begin position="98"/>
        <end position="121"/>
    </location>
</feature>
<evidence type="ECO:0000256" key="1">
    <source>
        <dbReference type="SAM" id="Phobius"/>
    </source>
</evidence>
<dbReference type="HOGENOM" id="CLU_122399_0_0_10"/>
<sequence>MAKKIGLLILIVIISIILASIYGIFHNQVSYSISNEYFTKFKLEQFGFVAYPDTVIMTIGVVGFLSTWWFGLLIRLINGIVGLFQPTAKIMWKNTFGATIRTLLIAIGFGMVGVLVGKFVISNINANWNLPADLTDRKSFLIAGTMHNFSYLGGIIGLIYGIKYQLKIKKANAQ</sequence>
<gene>
    <name evidence="2" type="ordered locus">ZPR_1306</name>
</gene>
<dbReference type="eggNOG" id="ENOG5032TIJ">
    <property type="taxonomic scope" value="Bacteria"/>
</dbReference>
<protein>
    <submittedName>
        <fullName evidence="2">Membrane protein</fullName>
    </submittedName>
</protein>
<keyword evidence="1" id="KW-0472">Membrane</keyword>
<dbReference type="RefSeq" id="WP_013070794.1">
    <property type="nucleotide sequence ID" value="NC_014041.1"/>
</dbReference>
<dbReference type="Proteomes" id="UP000001654">
    <property type="component" value="Chromosome"/>
</dbReference>
<keyword evidence="3" id="KW-1185">Reference proteome</keyword>
<reference evidence="2 3" key="1">
    <citation type="journal article" date="2010" name="BMC Genomics">
        <title>The complete genome of Zunongwangia profunda SM-A87 reveals its adaptation to the deep-sea environment and ecological role in sedimentary organic nitrogen degradation.</title>
        <authorList>
            <person name="Qin Q.L."/>
            <person name="Zhang X.Y."/>
            <person name="Wang X.M."/>
            <person name="Liu G.M."/>
            <person name="Chen X.L."/>
            <person name="Xie B.B."/>
            <person name="Dang H.Y."/>
            <person name="Zhou B.C."/>
            <person name="Yu J."/>
            <person name="Zhang Y.Z."/>
        </authorList>
    </citation>
    <scope>NUCLEOTIDE SEQUENCE [LARGE SCALE GENOMIC DNA]</scope>
    <source>
        <strain evidence="3">DSM 18752 / CCTCC AB 206139 / SM-A87</strain>
    </source>
</reference>
<feature type="transmembrane region" description="Helical" evidence="1">
    <location>
        <begin position="7"/>
        <end position="25"/>
    </location>
</feature>
<keyword evidence="1" id="KW-1133">Transmembrane helix</keyword>
<feature type="transmembrane region" description="Helical" evidence="1">
    <location>
        <begin position="141"/>
        <end position="162"/>
    </location>
</feature>
<dbReference type="KEGG" id="zpr:ZPR_1306"/>
<dbReference type="AlphaFoldDB" id="D5BJH6"/>
<organism evidence="2 3">
    <name type="scientific">Zunongwangia profunda (strain DSM 18752 / CCTCC AB 206139 / SM-A87)</name>
    <name type="common">Wangia profunda</name>
    <dbReference type="NCBI Taxonomy" id="655815"/>
    <lineage>
        <taxon>Bacteria</taxon>
        <taxon>Pseudomonadati</taxon>
        <taxon>Bacteroidota</taxon>
        <taxon>Flavobacteriia</taxon>
        <taxon>Flavobacteriales</taxon>
        <taxon>Flavobacteriaceae</taxon>
        <taxon>Zunongwangia</taxon>
    </lineage>
</organism>
<feature type="transmembrane region" description="Helical" evidence="1">
    <location>
        <begin position="55"/>
        <end position="77"/>
    </location>
</feature>